<evidence type="ECO:0000313" key="8">
    <source>
        <dbReference type="Proteomes" id="UP000015106"/>
    </source>
</evidence>
<dbReference type="Proteomes" id="UP000015106">
    <property type="component" value="Chromosome 7"/>
</dbReference>
<dbReference type="GO" id="GO:0008270">
    <property type="term" value="F:zinc ion binding"/>
    <property type="evidence" value="ECO:0007669"/>
    <property type="project" value="UniProtKB-KW"/>
</dbReference>
<keyword evidence="1" id="KW-0479">Metal-binding</keyword>
<feature type="region of interest" description="Disordered" evidence="5">
    <location>
        <begin position="1"/>
        <end position="30"/>
    </location>
</feature>
<evidence type="ECO:0000256" key="1">
    <source>
        <dbReference type="ARBA" id="ARBA00022723"/>
    </source>
</evidence>
<dbReference type="Gramene" id="TuG1812G0700003639.01.T01">
    <property type="protein sequence ID" value="TuG1812G0700003639.01.T01"/>
    <property type="gene ID" value="TuG1812G0700003639.01"/>
</dbReference>
<reference evidence="8" key="1">
    <citation type="journal article" date="2013" name="Nature">
        <title>Draft genome of the wheat A-genome progenitor Triticum urartu.</title>
        <authorList>
            <person name="Ling H.Q."/>
            <person name="Zhao S."/>
            <person name="Liu D."/>
            <person name="Wang J."/>
            <person name="Sun H."/>
            <person name="Zhang C."/>
            <person name="Fan H."/>
            <person name="Li D."/>
            <person name="Dong L."/>
            <person name="Tao Y."/>
            <person name="Gao C."/>
            <person name="Wu H."/>
            <person name="Li Y."/>
            <person name="Cui Y."/>
            <person name="Guo X."/>
            <person name="Zheng S."/>
            <person name="Wang B."/>
            <person name="Yu K."/>
            <person name="Liang Q."/>
            <person name="Yang W."/>
            <person name="Lou X."/>
            <person name="Chen J."/>
            <person name="Feng M."/>
            <person name="Jian J."/>
            <person name="Zhang X."/>
            <person name="Luo G."/>
            <person name="Jiang Y."/>
            <person name="Liu J."/>
            <person name="Wang Z."/>
            <person name="Sha Y."/>
            <person name="Zhang B."/>
            <person name="Wu H."/>
            <person name="Tang D."/>
            <person name="Shen Q."/>
            <person name="Xue P."/>
            <person name="Zou S."/>
            <person name="Wang X."/>
            <person name="Liu X."/>
            <person name="Wang F."/>
            <person name="Yang Y."/>
            <person name="An X."/>
            <person name="Dong Z."/>
            <person name="Zhang K."/>
            <person name="Zhang X."/>
            <person name="Luo M.C."/>
            <person name="Dvorak J."/>
            <person name="Tong Y."/>
            <person name="Wang J."/>
            <person name="Yang H."/>
            <person name="Li Z."/>
            <person name="Wang D."/>
            <person name="Zhang A."/>
            <person name="Wang J."/>
        </authorList>
    </citation>
    <scope>NUCLEOTIDE SEQUENCE</scope>
    <source>
        <strain evidence="8">cv. G1812</strain>
    </source>
</reference>
<keyword evidence="8" id="KW-1185">Reference proteome</keyword>
<accession>A0A8R7V4E7</accession>
<proteinExistence type="predicted"/>
<feature type="domain" description="GRF-type" evidence="6">
    <location>
        <begin position="43"/>
        <end position="86"/>
    </location>
</feature>
<feature type="compositionally biased region" description="Basic and acidic residues" evidence="5">
    <location>
        <begin position="18"/>
        <end position="30"/>
    </location>
</feature>
<dbReference type="InterPro" id="IPR010666">
    <property type="entry name" value="Znf_GRF"/>
</dbReference>
<evidence type="ECO:0000256" key="4">
    <source>
        <dbReference type="PROSITE-ProRule" id="PRU01343"/>
    </source>
</evidence>
<dbReference type="PROSITE" id="PS51999">
    <property type="entry name" value="ZF_GRF"/>
    <property type="match status" value="1"/>
</dbReference>
<dbReference type="PANTHER" id="PTHR33248">
    <property type="entry name" value="ZINC ION-BINDING PROTEIN"/>
    <property type="match status" value="1"/>
</dbReference>
<organism evidence="7 8">
    <name type="scientific">Triticum urartu</name>
    <name type="common">Red wild einkorn</name>
    <name type="synonym">Crithodium urartu</name>
    <dbReference type="NCBI Taxonomy" id="4572"/>
    <lineage>
        <taxon>Eukaryota</taxon>
        <taxon>Viridiplantae</taxon>
        <taxon>Streptophyta</taxon>
        <taxon>Embryophyta</taxon>
        <taxon>Tracheophyta</taxon>
        <taxon>Spermatophyta</taxon>
        <taxon>Magnoliopsida</taxon>
        <taxon>Liliopsida</taxon>
        <taxon>Poales</taxon>
        <taxon>Poaceae</taxon>
        <taxon>BOP clade</taxon>
        <taxon>Pooideae</taxon>
        <taxon>Triticodae</taxon>
        <taxon>Triticeae</taxon>
        <taxon>Triticinae</taxon>
        <taxon>Triticum</taxon>
    </lineage>
</organism>
<dbReference type="EnsemblPlants" id="TuG1812G0700003639.01.T01">
    <property type="protein sequence ID" value="TuG1812G0700003639.01.T01"/>
    <property type="gene ID" value="TuG1812G0700003639.01"/>
</dbReference>
<protein>
    <recommendedName>
        <fullName evidence="6">GRF-type domain-containing protein</fullName>
    </recommendedName>
</protein>
<evidence type="ECO:0000256" key="3">
    <source>
        <dbReference type="ARBA" id="ARBA00022833"/>
    </source>
</evidence>
<sequence length="96" mass="10998">MSWSLGGSFAPGFRRASGRRDTDARSSVRYREQPMAYEPVKLCHCNPRRKAPRWISCSRQNPGRRYYACVNAMHGGCGYAEWHDDPLPKFFSDLIG</sequence>
<evidence type="ECO:0000256" key="2">
    <source>
        <dbReference type="ARBA" id="ARBA00022771"/>
    </source>
</evidence>
<name>A0A8R7V4E7_TRIUA</name>
<evidence type="ECO:0000256" key="5">
    <source>
        <dbReference type="SAM" id="MobiDB-lite"/>
    </source>
</evidence>
<keyword evidence="2 4" id="KW-0863">Zinc-finger</keyword>
<reference evidence="7" key="2">
    <citation type="submission" date="2018-03" db="EMBL/GenBank/DDBJ databases">
        <title>The Triticum urartu genome reveals the dynamic nature of wheat genome evolution.</title>
        <authorList>
            <person name="Ling H."/>
            <person name="Ma B."/>
            <person name="Shi X."/>
            <person name="Liu H."/>
            <person name="Dong L."/>
            <person name="Sun H."/>
            <person name="Cao Y."/>
            <person name="Gao Q."/>
            <person name="Zheng S."/>
            <person name="Li Y."/>
            <person name="Yu Y."/>
            <person name="Du H."/>
            <person name="Qi M."/>
            <person name="Li Y."/>
            <person name="Yu H."/>
            <person name="Cui Y."/>
            <person name="Wang N."/>
            <person name="Chen C."/>
            <person name="Wu H."/>
            <person name="Zhao Y."/>
            <person name="Zhang J."/>
            <person name="Li Y."/>
            <person name="Zhou W."/>
            <person name="Zhang B."/>
            <person name="Hu W."/>
            <person name="Eijk M."/>
            <person name="Tang J."/>
            <person name="Witsenboer H."/>
            <person name="Zhao S."/>
            <person name="Li Z."/>
            <person name="Zhang A."/>
            <person name="Wang D."/>
            <person name="Liang C."/>
        </authorList>
    </citation>
    <scope>NUCLEOTIDE SEQUENCE [LARGE SCALE GENOMIC DNA]</scope>
    <source>
        <strain evidence="7">cv. G1812</strain>
    </source>
</reference>
<keyword evidence="3" id="KW-0862">Zinc</keyword>
<evidence type="ECO:0000259" key="6">
    <source>
        <dbReference type="PROSITE" id="PS51999"/>
    </source>
</evidence>
<evidence type="ECO:0000313" key="7">
    <source>
        <dbReference type="EnsemblPlants" id="TuG1812G0700003639.01.T01"/>
    </source>
</evidence>
<dbReference type="Pfam" id="PF06839">
    <property type="entry name" value="Zn_ribbon_GRF"/>
    <property type="match status" value="1"/>
</dbReference>
<reference evidence="7" key="3">
    <citation type="submission" date="2022-06" db="UniProtKB">
        <authorList>
            <consortium name="EnsemblPlants"/>
        </authorList>
    </citation>
    <scope>IDENTIFICATION</scope>
</reference>
<dbReference type="AlphaFoldDB" id="A0A8R7V4E7"/>